<protein>
    <recommendedName>
        <fullName evidence="4">DUF192 domain-containing protein</fullName>
    </recommendedName>
</protein>
<organism evidence="2 3">
    <name type="scientific">Hoeflea halophila</name>
    <dbReference type="NCBI Taxonomy" id="714899"/>
    <lineage>
        <taxon>Bacteria</taxon>
        <taxon>Pseudomonadati</taxon>
        <taxon>Pseudomonadota</taxon>
        <taxon>Alphaproteobacteria</taxon>
        <taxon>Hyphomicrobiales</taxon>
        <taxon>Rhizobiaceae</taxon>
        <taxon>Hoeflea</taxon>
    </lineage>
</organism>
<feature type="signal peptide" evidence="1">
    <location>
        <begin position="1"/>
        <end position="24"/>
    </location>
</feature>
<keyword evidence="3" id="KW-1185">Reference proteome</keyword>
<dbReference type="AlphaFoldDB" id="A0A286HKV8"/>
<dbReference type="Gene3D" id="2.60.120.1140">
    <property type="entry name" value="Protein of unknown function DUF192"/>
    <property type="match status" value="1"/>
</dbReference>
<dbReference type="Pfam" id="PF02643">
    <property type="entry name" value="DUF192"/>
    <property type="match status" value="1"/>
</dbReference>
<gene>
    <name evidence="2" type="ORF">SAMN05877838_0070</name>
</gene>
<evidence type="ECO:0008006" key="4">
    <source>
        <dbReference type="Google" id="ProtNLM"/>
    </source>
</evidence>
<keyword evidence="1" id="KW-0732">Signal</keyword>
<proteinExistence type="predicted"/>
<accession>A0A286HKV8</accession>
<dbReference type="RefSeq" id="WP_244577730.1">
    <property type="nucleotide sequence ID" value="NZ_OCPC01000001.1"/>
</dbReference>
<evidence type="ECO:0000313" key="3">
    <source>
        <dbReference type="Proteomes" id="UP000219465"/>
    </source>
</evidence>
<name>A0A286HKV8_9HYPH</name>
<dbReference type="PANTHER" id="PTHR37953:SF1">
    <property type="entry name" value="UPF0127 PROTEIN MJ1496"/>
    <property type="match status" value="1"/>
</dbReference>
<dbReference type="InterPro" id="IPR038695">
    <property type="entry name" value="Saro_0823-like_sf"/>
</dbReference>
<sequence>MGSLQRLALIFLSLLVFFAAPAIAKVLPTDPEPLVIETGSGPVEFSVELALTPADRASGLMNRTSMAADHGMLFKFDQTRKVLMWMKNTPLPLDMLFIDESGTVVRIAERTEPYSETIIPSVSPVRYVLELNGGTASPRGISVGDLVRHRAIGD</sequence>
<evidence type="ECO:0000313" key="2">
    <source>
        <dbReference type="EMBL" id="SOE08357.1"/>
    </source>
</evidence>
<dbReference type="EMBL" id="OCPC01000001">
    <property type="protein sequence ID" value="SOE08357.1"/>
    <property type="molecule type" value="Genomic_DNA"/>
</dbReference>
<dbReference type="Proteomes" id="UP000219465">
    <property type="component" value="Unassembled WGS sequence"/>
</dbReference>
<evidence type="ECO:0000256" key="1">
    <source>
        <dbReference type="SAM" id="SignalP"/>
    </source>
</evidence>
<dbReference type="PANTHER" id="PTHR37953">
    <property type="entry name" value="UPF0127 PROTEIN MJ1496"/>
    <property type="match status" value="1"/>
</dbReference>
<reference evidence="3" key="1">
    <citation type="submission" date="2017-08" db="EMBL/GenBank/DDBJ databases">
        <authorList>
            <person name="Varghese N."/>
            <person name="Submissions S."/>
        </authorList>
    </citation>
    <scope>NUCLEOTIDE SEQUENCE [LARGE SCALE GENOMIC DNA]</scope>
    <source>
        <strain evidence="3">KCTC 23107</strain>
    </source>
</reference>
<dbReference type="InterPro" id="IPR003795">
    <property type="entry name" value="DUF192"/>
</dbReference>
<feature type="chain" id="PRO_5012718872" description="DUF192 domain-containing protein" evidence="1">
    <location>
        <begin position="25"/>
        <end position="154"/>
    </location>
</feature>